<dbReference type="Proteomes" id="UP000824041">
    <property type="component" value="Unassembled WGS sequence"/>
</dbReference>
<feature type="transmembrane region" description="Helical" evidence="1">
    <location>
        <begin position="24"/>
        <end position="42"/>
    </location>
</feature>
<evidence type="ECO:0000259" key="2">
    <source>
        <dbReference type="Pfam" id="PF01478"/>
    </source>
</evidence>
<reference evidence="3" key="1">
    <citation type="journal article" date="2021" name="PeerJ">
        <title>Extensive microbial diversity within the chicken gut microbiome revealed by metagenomics and culture.</title>
        <authorList>
            <person name="Gilroy R."/>
            <person name="Ravi A."/>
            <person name="Getino M."/>
            <person name="Pursley I."/>
            <person name="Horton D.L."/>
            <person name="Alikhan N.F."/>
            <person name="Baker D."/>
            <person name="Gharbi K."/>
            <person name="Hall N."/>
            <person name="Watson M."/>
            <person name="Adriaenssens E.M."/>
            <person name="Foster-Nyarko E."/>
            <person name="Jarju S."/>
            <person name="Secka A."/>
            <person name="Antonio M."/>
            <person name="Oren A."/>
            <person name="Chaudhuri R.R."/>
            <person name="La Ragione R."/>
            <person name="Hildebrand F."/>
            <person name="Pallen M.J."/>
        </authorList>
    </citation>
    <scope>NUCLEOTIDE SEQUENCE</scope>
    <source>
        <strain evidence="3">14324</strain>
    </source>
</reference>
<keyword evidence="1" id="KW-1133">Transmembrane helix</keyword>
<dbReference type="AlphaFoldDB" id="A0A9D2DSY4"/>
<feature type="transmembrane region" description="Helical" evidence="1">
    <location>
        <begin position="48"/>
        <end position="70"/>
    </location>
</feature>
<keyword evidence="1" id="KW-0812">Transmembrane</keyword>
<keyword evidence="1" id="KW-0472">Membrane</keyword>
<dbReference type="Gene3D" id="1.20.120.1220">
    <property type="match status" value="1"/>
</dbReference>
<feature type="transmembrane region" description="Helical" evidence="1">
    <location>
        <begin position="119"/>
        <end position="137"/>
    </location>
</feature>
<protein>
    <submittedName>
        <fullName evidence="3">Prepilin peptidase</fullName>
        <ecNumber evidence="3">3.4.23.43</ecNumber>
    </submittedName>
</protein>
<evidence type="ECO:0000313" key="4">
    <source>
        <dbReference type="Proteomes" id="UP000824041"/>
    </source>
</evidence>
<evidence type="ECO:0000256" key="1">
    <source>
        <dbReference type="SAM" id="Phobius"/>
    </source>
</evidence>
<dbReference type="GO" id="GO:0016020">
    <property type="term" value="C:membrane"/>
    <property type="evidence" value="ECO:0007669"/>
    <property type="project" value="InterPro"/>
</dbReference>
<comment type="caution">
    <text evidence="3">The sequence shown here is derived from an EMBL/GenBank/DDBJ whole genome shotgun (WGS) entry which is preliminary data.</text>
</comment>
<sequence length="138" mass="15086">MAVKICTILFLGFNSWKDVKKRQISLWTVCLFALAGLGNMLWEGRLDFWLFFPIGLGAGLLALSIATEGGMGMGDVWIVAALGLMLKPREFAVTLCVGLFLAAVWAAVLLAVFKKNKKTMFPFVPFLFLGYLGGMCLG</sequence>
<dbReference type="GO" id="GO:0004190">
    <property type="term" value="F:aspartic-type endopeptidase activity"/>
    <property type="evidence" value="ECO:0007669"/>
    <property type="project" value="UniProtKB-EC"/>
</dbReference>
<name>A0A9D2DSY4_9FIRM</name>
<dbReference type="InterPro" id="IPR000045">
    <property type="entry name" value="Prepilin_IV_endopep_pep"/>
</dbReference>
<proteinExistence type="predicted"/>
<gene>
    <name evidence="3" type="ORF">IAA21_06805</name>
</gene>
<feature type="transmembrane region" description="Helical" evidence="1">
    <location>
        <begin position="91"/>
        <end position="113"/>
    </location>
</feature>
<dbReference type="Pfam" id="PF01478">
    <property type="entry name" value="Peptidase_A24"/>
    <property type="match status" value="1"/>
</dbReference>
<dbReference type="EC" id="3.4.23.43" evidence="3"/>
<keyword evidence="3" id="KW-0378">Hydrolase</keyword>
<dbReference type="EMBL" id="DXBU01000091">
    <property type="protein sequence ID" value="HIZ22490.1"/>
    <property type="molecule type" value="Genomic_DNA"/>
</dbReference>
<reference evidence="3" key="2">
    <citation type="submission" date="2021-04" db="EMBL/GenBank/DDBJ databases">
        <authorList>
            <person name="Gilroy R."/>
        </authorList>
    </citation>
    <scope>NUCLEOTIDE SEQUENCE</scope>
    <source>
        <strain evidence="3">14324</strain>
    </source>
</reference>
<accession>A0A9D2DSY4</accession>
<evidence type="ECO:0000313" key="3">
    <source>
        <dbReference type="EMBL" id="HIZ22490.1"/>
    </source>
</evidence>
<organism evidence="3 4">
    <name type="scientific">Candidatus Blautia faecigallinarum</name>
    <dbReference type="NCBI Taxonomy" id="2838488"/>
    <lineage>
        <taxon>Bacteria</taxon>
        <taxon>Bacillati</taxon>
        <taxon>Bacillota</taxon>
        <taxon>Clostridia</taxon>
        <taxon>Lachnospirales</taxon>
        <taxon>Lachnospiraceae</taxon>
        <taxon>Blautia</taxon>
    </lineage>
</organism>
<feature type="domain" description="Prepilin type IV endopeptidase peptidase" evidence="2">
    <location>
        <begin position="7"/>
        <end position="106"/>
    </location>
</feature>